<gene>
    <name evidence="2" type="ORF">JOC83_003442</name>
</gene>
<dbReference type="EMBL" id="JAFBFC010000007">
    <property type="protein sequence ID" value="MBM7704585.1"/>
    <property type="molecule type" value="Genomic_DNA"/>
</dbReference>
<sequence length="55" mass="6147">MTAPLMGILALFFIGFLLLLLGFKRKKMVMLILSLLLFTGGFALLFLAVRMLTRA</sequence>
<keyword evidence="1" id="KW-0812">Transmembrane</keyword>
<proteinExistence type="predicted"/>
<evidence type="ECO:0000256" key="1">
    <source>
        <dbReference type="SAM" id="Phobius"/>
    </source>
</evidence>
<organism evidence="2 3">
    <name type="scientific">Priestia iocasae</name>
    <dbReference type="NCBI Taxonomy" id="2291674"/>
    <lineage>
        <taxon>Bacteria</taxon>
        <taxon>Bacillati</taxon>
        <taxon>Bacillota</taxon>
        <taxon>Bacilli</taxon>
        <taxon>Bacillales</taxon>
        <taxon>Bacillaceae</taxon>
        <taxon>Priestia</taxon>
    </lineage>
</organism>
<reference evidence="2 3" key="1">
    <citation type="submission" date="2021-01" db="EMBL/GenBank/DDBJ databases">
        <title>Genomic Encyclopedia of Type Strains, Phase IV (KMG-IV): sequencing the most valuable type-strain genomes for metagenomic binning, comparative biology and taxonomic classification.</title>
        <authorList>
            <person name="Goeker M."/>
        </authorList>
    </citation>
    <scope>NUCLEOTIDE SEQUENCE [LARGE SCALE GENOMIC DNA]</scope>
    <source>
        <strain evidence="2 3">DSM 104297</strain>
    </source>
</reference>
<keyword evidence="1" id="KW-1133">Transmembrane helix</keyword>
<dbReference type="RefSeq" id="WP_205188585.1">
    <property type="nucleotide sequence ID" value="NZ_JAFBFC010000007.1"/>
</dbReference>
<name>A0ABS2QYS5_9BACI</name>
<comment type="caution">
    <text evidence="2">The sequence shown here is derived from an EMBL/GenBank/DDBJ whole genome shotgun (WGS) entry which is preliminary data.</text>
</comment>
<feature type="transmembrane region" description="Helical" evidence="1">
    <location>
        <begin position="6"/>
        <end position="23"/>
    </location>
</feature>
<evidence type="ECO:0000313" key="3">
    <source>
        <dbReference type="Proteomes" id="UP000809829"/>
    </source>
</evidence>
<evidence type="ECO:0000313" key="2">
    <source>
        <dbReference type="EMBL" id="MBM7704585.1"/>
    </source>
</evidence>
<dbReference type="Proteomes" id="UP000809829">
    <property type="component" value="Unassembled WGS sequence"/>
</dbReference>
<feature type="transmembrane region" description="Helical" evidence="1">
    <location>
        <begin position="30"/>
        <end position="52"/>
    </location>
</feature>
<keyword evidence="3" id="KW-1185">Reference proteome</keyword>
<accession>A0ABS2QYS5</accession>
<protein>
    <submittedName>
        <fullName evidence="2">Multisubunit Na+/H+ antiporter MnhC subunit</fullName>
    </submittedName>
</protein>
<keyword evidence="1" id="KW-0472">Membrane</keyword>